<name>A0A7I8LKN6_SPIIN</name>
<dbReference type="Proteomes" id="UP000663760">
    <property type="component" value="Chromosome 16"/>
</dbReference>
<organism evidence="1 2">
    <name type="scientific">Spirodela intermedia</name>
    <name type="common">Intermediate duckweed</name>
    <dbReference type="NCBI Taxonomy" id="51605"/>
    <lineage>
        <taxon>Eukaryota</taxon>
        <taxon>Viridiplantae</taxon>
        <taxon>Streptophyta</taxon>
        <taxon>Embryophyta</taxon>
        <taxon>Tracheophyta</taxon>
        <taxon>Spermatophyta</taxon>
        <taxon>Magnoliopsida</taxon>
        <taxon>Liliopsida</taxon>
        <taxon>Araceae</taxon>
        <taxon>Lemnoideae</taxon>
        <taxon>Spirodela</taxon>
    </lineage>
</organism>
<evidence type="ECO:0000313" key="2">
    <source>
        <dbReference type="Proteomes" id="UP000663760"/>
    </source>
</evidence>
<reference evidence="1" key="1">
    <citation type="submission" date="2020-02" db="EMBL/GenBank/DDBJ databases">
        <authorList>
            <person name="Scholz U."/>
            <person name="Mascher M."/>
            <person name="Fiebig A."/>
        </authorList>
    </citation>
    <scope>NUCLEOTIDE SEQUENCE</scope>
</reference>
<sequence length="51" mass="5752">MASIEENCTWSLVDLPHGRRAIGLKWVYKVKRDENGAVVKYKADFVGDVDA</sequence>
<proteinExistence type="predicted"/>
<dbReference type="OrthoDB" id="696507at2759"/>
<evidence type="ECO:0000313" key="1">
    <source>
        <dbReference type="EMBL" id="CAA7409804.1"/>
    </source>
</evidence>
<gene>
    <name evidence="1" type="ORF">SI8410_16020482</name>
</gene>
<dbReference type="Pfam" id="PF07727">
    <property type="entry name" value="RVT_2"/>
    <property type="match status" value="1"/>
</dbReference>
<dbReference type="InterPro" id="IPR013103">
    <property type="entry name" value="RVT_2"/>
</dbReference>
<dbReference type="EMBL" id="LR746279">
    <property type="protein sequence ID" value="CAA7409804.1"/>
    <property type="molecule type" value="Genomic_DNA"/>
</dbReference>
<protein>
    <submittedName>
        <fullName evidence="1">Uncharacterized protein</fullName>
    </submittedName>
</protein>
<keyword evidence="2" id="KW-1185">Reference proteome</keyword>
<accession>A0A7I8LKN6</accession>
<dbReference type="AlphaFoldDB" id="A0A7I8LKN6"/>